<evidence type="ECO:0000259" key="3">
    <source>
        <dbReference type="Pfam" id="PF08546"/>
    </source>
</evidence>
<dbReference type="EMBL" id="CP033073">
    <property type="protein sequence ID" value="AYN41983.1"/>
    <property type="molecule type" value="Genomic_DNA"/>
</dbReference>
<dbReference type="OrthoDB" id="4186253at2"/>
<evidence type="ECO:0000256" key="1">
    <source>
        <dbReference type="SAM" id="MobiDB-lite"/>
    </source>
</evidence>
<dbReference type="GO" id="GO:0005737">
    <property type="term" value="C:cytoplasm"/>
    <property type="evidence" value="ECO:0007669"/>
    <property type="project" value="TreeGrafter"/>
</dbReference>
<evidence type="ECO:0000313" key="5">
    <source>
        <dbReference type="Proteomes" id="UP000268329"/>
    </source>
</evidence>
<organism evidence="4 5">
    <name type="scientific">Streptomyces dangxiongensis</name>
    <dbReference type="NCBI Taxonomy" id="1442032"/>
    <lineage>
        <taxon>Bacteria</taxon>
        <taxon>Bacillati</taxon>
        <taxon>Actinomycetota</taxon>
        <taxon>Actinomycetes</taxon>
        <taxon>Kitasatosporales</taxon>
        <taxon>Streptomycetaceae</taxon>
        <taxon>Streptomyces</taxon>
    </lineage>
</organism>
<evidence type="ECO:0000313" key="4">
    <source>
        <dbReference type="EMBL" id="AYN41983.1"/>
    </source>
</evidence>
<evidence type="ECO:0008006" key="6">
    <source>
        <dbReference type="Google" id="ProtNLM"/>
    </source>
</evidence>
<feature type="region of interest" description="Disordered" evidence="1">
    <location>
        <begin position="199"/>
        <end position="222"/>
    </location>
</feature>
<accession>A0A3G2JHZ5</accession>
<sequence length="392" mass="40144">MRGRAVRAPVFSRDAPGNVLRHAILGAGGVGLALGAALARGGHDVTLVMRESTRARYSGVIDVHSRLRGDHSVAVRAVGRLDEPVDVLWVTVKAPALGAALSRTGPGPLPGAVVPLLNGLDHPALLRERFGSRQIVGAIRVEAERTGPGRVTWNSLFAEVSLAATEGTPAGSGAATPGSAAPCADGPCADRPCADRPYADGPHATPSGVGAPHVGAPHVGAPHTGASRATAFAGVTASLADAGIACTTEPDPARVLWRKLVLLLPLALATTAADGPLGAVRRQPGLKALLHGAAREACAVAAAEDVAVDGPGLLHTLDTLPGRTDTSLHRDVATGVRPTELAALTEPVLRRARDHDLSLPAITELARRAAERERRAEAPAPHRSTYSKGETS</sequence>
<feature type="region of interest" description="Disordered" evidence="1">
    <location>
        <begin position="368"/>
        <end position="392"/>
    </location>
</feature>
<dbReference type="InterPro" id="IPR013328">
    <property type="entry name" value="6PGD_dom2"/>
</dbReference>
<dbReference type="PANTHER" id="PTHR21708">
    <property type="entry name" value="PROBABLE 2-DEHYDROPANTOATE 2-REDUCTASE"/>
    <property type="match status" value="1"/>
</dbReference>
<dbReference type="InterPro" id="IPR036291">
    <property type="entry name" value="NAD(P)-bd_dom_sf"/>
</dbReference>
<evidence type="ECO:0000259" key="2">
    <source>
        <dbReference type="Pfam" id="PF02558"/>
    </source>
</evidence>
<feature type="compositionally biased region" description="Basic and acidic residues" evidence="1">
    <location>
        <begin position="368"/>
        <end position="377"/>
    </location>
</feature>
<dbReference type="Pfam" id="PF02558">
    <property type="entry name" value="ApbA"/>
    <property type="match status" value="1"/>
</dbReference>
<proteinExistence type="predicted"/>
<dbReference type="PANTHER" id="PTHR21708:SF26">
    <property type="entry name" value="2-DEHYDROPANTOATE 2-REDUCTASE"/>
    <property type="match status" value="1"/>
</dbReference>
<feature type="domain" description="Ketopantoate reductase C-terminal" evidence="3">
    <location>
        <begin position="255"/>
        <end position="367"/>
    </location>
</feature>
<dbReference type="KEGG" id="sdd:D9753_27300"/>
<gene>
    <name evidence="4" type="ORF">D9753_27300</name>
</gene>
<dbReference type="Pfam" id="PF08546">
    <property type="entry name" value="ApbA_C"/>
    <property type="match status" value="1"/>
</dbReference>
<name>A0A3G2JHZ5_9ACTN</name>
<reference evidence="4 5" key="1">
    <citation type="submission" date="2018-10" db="EMBL/GenBank/DDBJ databases">
        <title>The genome of Streptomyces dangxiongensis Z022.</title>
        <authorList>
            <person name="Zhang B."/>
        </authorList>
    </citation>
    <scope>NUCLEOTIDE SEQUENCE [LARGE SCALE GENOMIC DNA]</scope>
    <source>
        <strain evidence="4 5">Z022</strain>
    </source>
</reference>
<protein>
    <recommendedName>
        <fullName evidence="6">2-dehydropantoate 2-reductase</fullName>
    </recommendedName>
</protein>
<feature type="domain" description="Ketopantoate reductase N-terminal" evidence="2">
    <location>
        <begin position="23"/>
        <end position="155"/>
    </location>
</feature>
<dbReference type="SUPFAM" id="SSF51735">
    <property type="entry name" value="NAD(P)-binding Rossmann-fold domains"/>
    <property type="match status" value="1"/>
</dbReference>
<keyword evidence="5" id="KW-1185">Reference proteome</keyword>
<dbReference type="InterPro" id="IPR008927">
    <property type="entry name" value="6-PGluconate_DH-like_C_sf"/>
</dbReference>
<dbReference type="InterPro" id="IPR051402">
    <property type="entry name" value="KPR-Related"/>
</dbReference>
<dbReference type="InterPro" id="IPR013332">
    <property type="entry name" value="KPR_N"/>
</dbReference>
<dbReference type="Proteomes" id="UP000268329">
    <property type="component" value="Chromosome"/>
</dbReference>
<dbReference type="AlphaFoldDB" id="A0A3G2JHZ5"/>
<dbReference type="Gene3D" id="3.40.50.720">
    <property type="entry name" value="NAD(P)-binding Rossmann-like Domain"/>
    <property type="match status" value="1"/>
</dbReference>
<dbReference type="InterPro" id="IPR013752">
    <property type="entry name" value="KPA_reductase"/>
</dbReference>
<dbReference type="Gene3D" id="1.10.1040.10">
    <property type="entry name" value="N-(1-d-carboxylethyl)-l-norvaline Dehydrogenase, domain 2"/>
    <property type="match status" value="1"/>
</dbReference>
<dbReference type="SUPFAM" id="SSF48179">
    <property type="entry name" value="6-phosphogluconate dehydrogenase C-terminal domain-like"/>
    <property type="match status" value="1"/>
</dbReference>